<dbReference type="Proteomes" id="UP000578000">
    <property type="component" value="Unassembled WGS sequence"/>
</dbReference>
<dbReference type="EMBL" id="JACHIE010000019">
    <property type="protein sequence ID" value="MBB6458395.1"/>
    <property type="molecule type" value="Genomic_DNA"/>
</dbReference>
<proteinExistence type="predicted"/>
<accession>A0A841QJ97</accession>
<evidence type="ECO:0000313" key="1">
    <source>
        <dbReference type="EMBL" id="MBB6458395.1"/>
    </source>
</evidence>
<reference evidence="1 2" key="1">
    <citation type="submission" date="2020-08" db="EMBL/GenBank/DDBJ databases">
        <title>Genomic Encyclopedia of Type Strains, Phase IV (KMG-IV): sequencing the most valuable type-strain genomes for metagenomic binning, comparative biology and taxonomic classification.</title>
        <authorList>
            <person name="Goeker M."/>
        </authorList>
    </citation>
    <scope>NUCLEOTIDE SEQUENCE [LARGE SCALE GENOMIC DNA]</scope>
    <source>
        <strain evidence="1 2">DSM 4491</strain>
    </source>
</reference>
<name>A0A841QJ97_9PROT</name>
<dbReference type="AlphaFoldDB" id="A0A841QJ97"/>
<evidence type="ECO:0000313" key="2">
    <source>
        <dbReference type="Proteomes" id="UP000578000"/>
    </source>
</evidence>
<organism evidence="1 2">
    <name type="scientific">Acetobacter lovaniensis</name>
    <dbReference type="NCBI Taxonomy" id="104100"/>
    <lineage>
        <taxon>Bacteria</taxon>
        <taxon>Pseudomonadati</taxon>
        <taxon>Pseudomonadota</taxon>
        <taxon>Alphaproteobacteria</taxon>
        <taxon>Acetobacterales</taxon>
        <taxon>Acetobacteraceae</taxon>
        <taxon>Acetobacter</taxon>
    </lineage>
</organism>
<sequence length="411" mass="46494">MAPLSQRQTAGAIFAPAVQPIFSSNVCKNQHRFRSFGDTGIQVKDLNFLQAGKVFNLDVFLTSAHVYRDVKGVDITHTRRPDQVHIVDSGGYSVINSTIKADQEFARKMWEYQVKHADVALTLDVPLGTIEAGKNPHYRTFHDCLDETVNLLTLYSEWNGSLGLGQNIRWLNIIQGRNLYESQVWYDRVKGFNFEGWSFAGKSRKDMSTVVSRLFDMRRDGLIRKDTWFHFLGLGSLKAYVALTAIRDGLRQLLNSEEIQVSFDSAYPFNSVSLSRQYYQIDDWRPDTYGFSLHEIPHGLWALGNQDYTGIKGPVLPFMTWDALAYDLRGASAGRRMELGGLKNNLLFQNHNVWSLVTAMANAGDQLKIPRKDRTLPALFSDIYDVIFDVVSSGSSHKLASNFHNLAAIII</sequence>
<comment type="caution">
    <text evidence="1">The sequence shown here is derived from an EMBL/GenBank/DDBJ whole genome shotgun (WGS) entry which is preliminary data.</text>
</comment>
<protein>
    <submittedName>
        <fullName evidence="1">Uncharacterized protein</fullName>
    </submittedName>
</protein>
<dbReference type="RefSeq" id="WP_166116575.1">
    <property type="nucleotide sequence ID" value="NZ_BAABDB010000030.1"/>
</dbReference>
<gene>
    <name evidence="1" type="ORF">HNR55_003002</name>
</gene>
<keyword evidence="2" id="KW-1185">Reference proteome</keyword>